<comment type="caution">
    <text evidence="2">The sequence shown here is derived from an EMBL/GenBank/DDBJ whole genome shotgun (WGS) entry which is preliminary data.</text>
</comment>
<keyword evidence="3" id="KW-1185">Reference proteome</keyword>
<gene>
    <name evidence="2" type="ORF">EV678_2470</name>
</gene>
<evidence type="ECO:0000313" key="2">
    <source>
        <dbReference type="EMBL" id="RZT76591.1"/>
    </source>
</evidence>
<reference evidence="2 3" key="1">
    <citation type="submission" date="2019-02" db="EMBL/GenBank/DDBJ databases">
        <title>Genomic Encyclopedia of Type Strains, Phase IV (KMG-IV): sequencing the most valuable type-strain genomes for metagenomic binning, comparative biology and taxonomic classification.</title>
        <authorList>
            <person name="Goeker M."/>
        </authorList>
    </citation>
    <scope>NUCLEOTIDE SEQUENCE [LARGE SCALE GENOMIC DNA]</scope>
    <source>
        <strain evidence="2 3">DSM 21223</strain>
    </source>
</reference>
<dbReference type="PROSITE" id="PS50851">
    <property type="entry name" value="CHEW"/>
    <property type="match status" value="1"/>
</dbReference>
<protein>
    <submittedName>
        <fullName evidence="2">Twitching motility protein PilI</fullName>
    </submittedName>
</protein>
<dbReference type="Gene3D" id="2.40.50.180">
    <property type="entry name" value="CheA-289, Domain 4"/>
    <property type="match status" value="1"/>
</dbReference>
<dbReference type="EMBL" id="SHKM01000002">
    <property type="protein sequence ID" value="RZT76591.1"/>
    <property type="molecule type" value="Genomic_DNA"/>
</dbReference>
<organism evidence="2 3">
    <name type="scientific">Azospira oryzae</name>
    <dbReference type="NCBI Taxonomy" id="146939"/>
    <lineage>
        <taxon>Bacteria</taxon>
        <taxon>Pseudomonadati</taxon>
        <taxon>Pseudomonadota</taxon>
        <taxon>Betaproteobacteria</taxon>
        <taxon>Rhodocyclales</taxon>
        <taxon>Rhodocyclaceae</taxon>
        <taxon>Azospira</taxon>
    </lineage>
</organism>
<proteinExistence type="predicted"/>
<dbReference type="Proteomes" id="UP000292136">
    <property type="component" value="Unassembled WGS sequence"/>
</dbReference>
<accession>A0ABY0IR46</accession>
<dbReference type="InterPro" id="IPR002545">
    <property type="entry name" value="CheW-lke_dom"/>
</dbReference>
<dbReference type="SUPFAM" id="SSF50341">
    <property type="entry name" value="CheW-like"/>
    <property type="match status" value="1"/>
</dbReference>
<evidence type="ECO:0000259" key="1">
    <source>
        <dbReference type="PROSITE" id="PS50851"/>
    </source>
</evidence>
<sequence>MARKISLRQFQEHLAARLSSAARGQAAAGLLGVQAGSRLWLLNLSDSGEIIPSPHLAPVPLTKPWFAGIANIRGSLYSVADLSAFLGGDPTPYNANVRLLLVGTRYGSNAALLVNRSLGLKNLETLTPAEPDASLPVWGRECYTDGDGRTWHKLNLKELLADPDFMQIGA</sequence>
<dbReference type="InterPro" id="IPR036061">
    <property type="entry name" value="CheW-like_dom_sf"/>
</dbReference>
<evidence type="ECO:0000313" key="3">
    <source>
        <dbReference type="Proteomes" id="UP000292136"/>
    </source>
</evidence>
<dbReference type="RefSeq" id="WP_014235769.1">
    <property type="nucleotide sequence ID" value="NZ_SHKM01000002.1"/>
</dbReference>
<feature type="domain" description="CheW-like" evidence="1">
    <location>
        <begin position="27"/>
        <end position="165"/>
    </location>
</feature>
<dbReference type="Pfam" id="PF01584">
    <property type="entry name" value="CheW"/>
    <property type="match status" value="1"/>
</dbReference>
<name>A0ABY0IR46_9RHOO</name>